<comment type="caution">
    <text evidence="6">The sequence shown here is derived from an EMBL/GenBank/DDBJ whole genome shotgun (WGS) entry which is preliminary data.</text>
</comment>
<dbReference type="RefSeq" id="WP_200339191.1">
    <property type="nucleotide sequence ID" value="NZ_NRRL01000004.1"/>
</dbReference>
<keyword evidence="2 5" id="KW-0812">Transmembrane</keyword>
<proteinExistence type="predicted"/>
<evidence type="ECO:0000256" key="3">
    <source>
        <dbReference type="ARBA" id="ARBA00022989"/>
    </source>
</evidence>
<dbReference type="Pfam" id="PF04140">
    <property type="entry name" value="ICMT"/>
    <property type="match status" value="1"/>
</dbReference>
<reference evidence="6 7" key="1">
    <citation type="journal article" date="2020" name="Microorganisms">
        <title>Osmotic Adaptation and Compatible Solute Biosynthesis of Phototrophic Bacteria as Revealed from Genome Analyses.</title>
        <authorList>
            <person name="Imhoff J.F."/>
            <person name="Rahn T."/>
            <person name="Kunzel S."/>
            <person name="Keller A."/>
            <person name="Neulinger S.C."/>
        </authorList>
    </citation>
    <scope>NUCLEOTIDE SEQUENCE [LARGE SCALE GENOMIC DNA]</scope>
    <source>
        <strain evidence="6 7">DSM 9895</strain>
    </source>
</reference>
<dbReference type="PANTHER" id="PTHR43847">
    <property type="entry name" value="BLL3993 PROTEIN"/>
    <property type="match status" value="1"/>
</dbReference>
<accession>A0ABS1DAZ7</accession>
<comment type="subcellular location">
    <subcellularLocation>
        <location evidence="1">Membrane</location>
        <topology evidence="1">Multi-pass membrane protein</topology>
    </subcellularLocation>
</comment>
<keyword evidence="4 5" id="KW-0472">Membrane</keyword>
<keyword evidence="3 5" id="KW-1133">Transmembrane helix</keyword>
<feature type="transmembrane region" description="Helical" evidence="5">
    <location>
        <begin position="129"/>
        <end position="153"/>
    </location>
</feature>
<feature type="transmembrane region" description="Helical" evidence="5">
    <location>
        <begin position="43"/>
        <end position="61"/>
    </location>
</feature>
<dbReference type="PANTHER" id="PTHR43847:SF1">
    <property type="entry name" value="BLL3993 PROTEIN"/>
    <property type="match status" value="1"/>
</dbReference>
<sequence>MSVGLAHLLILLVALQRLGELVYARRNDRALRAAGGVEHGKRHYPLLVGLHTAWLGALVATVPADAPIHAGALIAFVLLQLARVWTLTSLGRFWTTRVIVVPGRARVRRGPYRFVRHPNYLIVALEIPLLPLAFGAWPLAIGFALANLAMLAWRIRVEERALAANR</sequence>
<evidence type="ECO:0000256" key="1">
    <source>
        <dbReference type="ARBA" id="ARBA00004141"/>
    </source>
</evidence>
<evidence type="ECO:0000256" key="5">
    <source>
        <dbReference type="SAM" id="Phobius"/>
    </source>
</evidence>
<protein>
    <recommendedName>
        <fullName evidence="8">Isoprenylcysteine carboxyl methyltransferase</fullName>
    </recommendedName>
</protein>
<evidence type="ECO:0000256" key="4">
    <source>
        <dbReference type="ARBA" id="ARBA00023136"/>
    </source>
</evidence>
<dbReference type="InterPro" id="IPR007269">
    <property type="entry name" value="ICMT_MeTrfase"/>
</dbReference>
<gene>
    <name evidence="6" type="ORF">CKO28_03600</name>
</gene>
<feature type="transmembrane region" description="Helical" evidence="5">
    <location>
        <begin position="68"/>
        <end position="86"/>
    </location>
</feature>
<dbReference type="Proteomes" id="UP001296873">
    <property type="component" value="Unassembled WGS sequence"/>
</dbReference>
<name>A0ABS1DAZ7_9PROT</name>
<evidence type="ECO:0008006" key="8">
    <source>
        <dbReference type="Google" id="ProtNLM"/>
    </source>
</evidence>
<dbReference type="InterPro" id="IPR052527">
    <property type="entry name" value="Metal_cation-efflux_comp"/>
</dbReference>
<dbReference type="EMBL" id="NRRL01000004">
    <property type="protein sequence ID" value="MBK1667129.1"/>
    <property type="molecule type" value="Genomic_DNA"/>
</dbReference>
<keyword evidence="7" id="KW-1185">Reference proteome</keyword>
<evidence type="ECO:0000256" key="2">
    <source>
        <dbReference type="ARBA" id="ARBA00022692"/>
    </source>
</evidence>
<organism evidence="6 7">
    <name type="scientific">Rhodovibrio sodomensis</name>
    <dbReference type="NCBI Taxonomy" id="1088"/>
    <lineage>
        <taxon>Bacteria</taxon>
        <taxon>Pseudomonadati</taxon>
        <taxon>Pseudomonadota</taxon>
        <taxon>Alphaproteobacteria</taxon>
        <taxon>Rhodospirillales</taxon>
        <taxon>Rhodovibrionaceae</taxon>
        <taxon>Rhodovibrio</taxon>
    </lineage>
</organism>
<evidence type="ECO:0000313" key="6">
    <source>
        <dbReference type="EMBL" id="MBK1667129.1"/>
    </source>
</evidence>
<dbReference type="Gene3D" id="1.20.120.1630">
    <property type="match status" value="1"/>
</dbReference>
<evidence type="ECO:0000313" key="7">
    <source>
        <dbReference type="Proteomes" id="UP001296873"/>
    </source>
</evidence>